<keyword evidence="8" id="KW-1185">Reference proteome</keyword>
<dbReference type="RefSeq" id="WP_109740989.1">
    <property type="nucleotide sequence ID" value="NZ_QGGO01000001.1"/>
</dbReference>
<evidence type="ECO:0000313" key="7">
    <source>
        <dbReference type="EMBL" id="PWK29361.1"/>
    </source>
</evidence>
<keyword evidence="2 5" id="KW-0812">Transmembrane</keyword>
<name>A0A316EHW8_9BACT</name>
<evidence type="ECO:0000313" key="8">
    <source>
        <dbReference type="Proteomes" id="UP000245489"/>
    </source>
</evidence>
<comment type="subcellular location">
    <subcellularLocation>
        <location evidence="1">Endomembrane system</location>
        <topology evidence="1">Multi-pass membrane protein</topology>
    </subcellularLocation>
</comment>
<proteinExistence type="predicted"/>
<sequence>MNTKEDLITRILKSIFFKSATRKAGKYAGSGMAILELLREVLGKAKDVADNQNKGVGQVLAEKVMTLSRMVKAYVSGEYKVIPWATIVKIIAVLIYFVSPIDLIPDFLPIIGLTDDLALVMWLFSSLTEDFINFEAWEKGKL</sequence>
<dbReference type="Proteomes" id="UP000245489">
    <property type="component" value="Unassembled WGS sequence"/>
</dbReference>
<dbReference type="Pfam" id="PF06803">
    <property type="entry name" value="DUF1232"/>
    <property type="match status" value="1"/>
</dbReference>
<evidence type="ECO:0000259" key="6">
    <source>
        <dbReference type="Pfam" id="PF06803"/>
    </source>
</evidence>
<dbReference type="AlphaFoldDB" id="A0A316EHW8"/>
<evidence type="ECO:0000256" key="1">
    <source>
        <dbReference type="ARBA" id="ARBA00004127"/>
    </source>
</evidence>
<dbReference type="OrthoDB" id="9800034at2"/>
<dbReference type="EMBL" id="QGGO01000001">
    <property type="protein sequence ID" value="PWK29361.1"/>
    <property type="molecule type" value="Genomic_DNA"/>
</dbReference>
<reference evidence="7 8" key="1">
    <citation type="submission" date="2018-05" db="EMBL/GenBank/DDBJ databases">
        <title>Genomic Encyclopedia of Archaeal and Bacterial Type Strains, Phase II (KMG-II): from individual species to whole genera.</title>
        <authorList>
            <person name="Goeker M."/>
        </authorList>
    </citation>
    <scope>NUCLEOTIDE SEQUENCE [LARGE SCALE GENOMIC DNA]</scope>
    <source>
        <strain evidence="7 8">DSM 22214</strain>
    </source>
</reference>
<evidence type="ECO:0000256" key="2">
    <source>
        <dbReference type="ARBA" id="ARBA00022692"/>
    </source>
</evidence>
<protein>
    <submittedName>
        <fullName evidence="7">Uncharacterized protein DUF1232</fullName>
    </submittedName>
</protein>
<dbReference type="InterPro" id="IPR010652">
    <property type="entry name" value="DUF1232"/>
</dbReference>
<keyword evidence="3 5" id="KW-1133">Transmembrane helix</keyword>
<feature type="domain" description="DUF1232" evidence="6">
    <location>
        <begin position="87"/>
        <end position="122"/>
    </location>
</feature>
<keyword evidence="4 5" id="KW-0472">Membrane</keyword>
<feature type="transmembrane region" description="Helical" evidence="5">
    <location>
        <begin position="81"/>
        <end position="101"/>
    </location>
</feature>
<dbReference type="GO" id="GO:0012505">
    <property type="term" value="C:endomembrane system"/>
    <property type="evidence" value="ECO:0007669"/>
    <property type="project" value="UniProtKB-SubCell"/>
</dbReference>
<evidence type="ECO:0000256" key="3">
    <source>
        <dbReference type="ARBA" id="ARBA00022989"/>
    </source>
</evidence>
<accession>A0A316EHW8</accession>
<gene>
    <name evidence="7" type="ORF">LV89_00201</name>
</gene>
<organism evidence="7 8">
    <name type="scientific">Arcicella aurantiaca</name>
    <dbReference type="NCBI Taxonomy" id="591202"/>
    <lineage>
        <taxon>Bacteria</taxon>
        <taxon>Pseudomonadati</taxon>
        <taxon>Bacteroidota</taxon>
        <taxon>Cytophagia</taxon>
        <taxon>Cytophagales</taxon>
        <taxon>Flectobacillaceae</taxon>
        <taxon>Arcicella</taxon>
    </lineage>
</organism>
<comment type="caution">
    <text evidence="7">The sequence shown here is derived from an EMBL/GenBank/DDBJ whole genome shotgun (WGS) entry which is preliminary data.</text>
</comment>
<evidence type="ECO:0000256" key="5">
    <source>
        <dbReference type="SAM" id="Phobius"/>
    </source>
</evidence>
<evidence type="ECO:0000256" key="4">
    <source>
        <dbReference type="ARBA" id="ARBA00023136"/>
    </source>
</evidence>